<keyword evidence="3" id="KW-0496">Mitochondrion</keyword>
<protein>
    <submittedName>
        <fullName evidence="3">RNA-dependent DNA polymerase</fullName>
    </submittedName>
</protein>
<evidence type="ECO:0000259" key="2">
    <source>
        <dbReference type="PROSITE" id="PS50878"/>
    </source>
</evidence>
<dbReference type="PANTHER" id="PTHR34047">
    <property type="entry name" value="NUCLEAR INTRON MATURASE 1, MITOCHONDRIAL-RELATED"/>
    <property type="match status" value="1"/>
</dbReference>
<geneLocation type="mitochondrion" evidence="3"/>
<sequence length="620" mass="69932">MSGSRTHVPRPPRTTKNQCGIPRNLKPIFSEAGQVKLTYHESTLLKHLSLRHHQGSPFPFKGQLRVDILKHLLISERSAMDNTPLSKLVTLLGKLGYNWNSERAIFTSKWDQPFQPVYGERKLERPADRNYFHWWYPRELCLPNLSKRGFNDSANRYLRALLSKVSHLAYQGNPRKLGRIVLKTAQSSTTLRLKAIKEILGSKAMLFMSAAKLDRLVNDVGTYLSLMQPDPVRRVYVPKANGTLRPLGVPTVRERVACKMIQMLLKPYLWTAHECGKIEQHGFLPNKSISTAWRSVVGGLKQGKYQYAYEVDFRNYFPSISHSSLDRICDRLGPLSTYLKALLRAPVIHPPHAKDVPPGQPFGVSVPELTGTPQGGVLSPDLANLALLETGIFRDATMHCIYFADDGVIFSNLEQEEFITYLSSKLDSIGVKVSIEKTKLIAVRKPMDRLTYPTWSGRVLRNWGTNQIAYDLVAPFKFLSIIANPLASAKDYELFVQTRSMAGMLKEEGLDPMTPEAIARCEPIRELFTNQEYSTATGEGGNFNPLAFIRDGHVKEDSYLWMNNGMLHPGNILSMGSTITSATYLAKLKGTRLRQRPLVKVVLGEGQRSVRLTRKLNMQL</sequence>
<dbReference type="Pfam" id="PF00078">
    <property type="entry name" value="RVT_1"/>
    <property type="match status" value="1"/>
</dbReference>
<feature type="domain" description="Reverse transcriptase" evidence="2">
    <location>
        <begin position="218"/>
        <end position="460"/>
    </location>
</feature>
<proteinExistence type="predicted"/>
<dbReference type="SUPFAM" id="SSF56672">
    <property type="entry name" value="DNA/RNA polymerases"/>
    <property type="match status" value="1"/>
</dbReference>
<dbReference type="AlphaFoldDB" id="A0A4P8NWS4"/>
<dbReference type="GeneID" id="40506611"/>
<evidence type="ECO:0000256" key="1">
    <source>
        <dbReference type="SAM" id="MobiDB-lite"/>
    </source>
</evidence>
<dbReference type="InterPro" id="IPR000477">
    <property type="entry name" value="RT_dom"/>
</dbReference>
<dbReference type="RefSeq" id="YP_009659067.1">
    <property type="nucleotide sequence ID" value="NC_042880.1"/>
</dbReference>
<dbReference type="CDD" id="cd01651">
    <property type="entry name" value="RT_G2_intron"/>
    <property type="match status" value="1"/>
</dbReference>
<name>A0A4P8NWS4_9FUNG</name>
<gene>
    <name evidence="3" type="primary">orf620</name>
</gene>
<accession>A0A4P8NWS4</accession>
<organism evidence="3">
    <name type="scientific">Chytriomyces confervae</name>
    <dbReference type="NCBI Taxonomy" id="246404"/>
    <lineage>
        <taxon>Eukaryota</taxon>
        <taxon>Fungi</taxon>
        <taxon>Fungi incertae sedis</taxon>
        <taxon>Chytridiomycota</taxon>
        <taxon>Chytridiomycota incertae sedis</taxon>
        <taxon>Chytridiomycetes</taxon>
        <taxon>Chytridiales</taxon>
        <taxon>Chytriomycetaceae</taxon>
        <taxon>Chytriomyces</taxon>
    </lineage>
</organism>
<dbReference type="InterPro" id="IPR043502">
    <property type="entry name" value="DNA/RNA_pol_sf"/>
</dbReference>
<dbReference type="PANTHER" id="PTHR34047:SF8">
    <property type="entry name" value="PROTEIN YKFC"/>
    <property type="match status" value="1"/>
</dbReference>
<reference evidence="3" key="1">
    <citation type="journal article" date="2018" name="BMC Evol. Biol.">
        <title>The linear mitochondrial genome of the quarantine chytrid Synchytrium endobioticum; insights into the evolution and recent history of an obligate biotrophic plant pathogen.</title>
        <authorList>
            <person name="van de Vossenberg B.T.L.H."/>
            <person name="Brankovics B."/>
            <person name="Nguyen H.D.T."/>
            <person name="van Gent-Pelzer M.P.E."/>
            <person name="Smith D."/>
            <person name="Dadej K."/>
            <person name="Przetakiewicz J."/>
            <person name="Kreuze J.F."/>
            <person name="Boerma M."/>
            <person name="van Leeuwen G.C.M."/>
            <person name="Andre Levesque C."/>
            <person name="van der Lee T.A.J."/>
        </authorList>
    </citation>
    <scope>NUCLEOTIDE SEQUENCE</scope>
    <source>
        <strain evidence="3">CBS 675.73</strain>
    </source>
</reference>
<evidence type="ECO:0000313" key="3">
    <source>
        <dbReference type="EMBL" id="QCQ69065.1"/>
    </source>
</evidence>
<feature type="region of interest" description="Disordered" evidence="1">
    <location>
        <begin position="1"/>
        <end position="21"/>
    </location>
</feature>
<dbReference type="PROSITE" id="PS50878">
    <property type="entry name" value="RT_POL"/>
    <property type="match status" value="1"/>
</dbReference>
<dbReference type="EMBL" id="MK292704">
    <property type="protein sequence ID" value="QCQ69065.1"/>
    <property type="molecule type" value="Genomic_DNA"/>
</dbReference>
<dbReference type="InterPro" id="IPR051083">
    <property type="entry name" value="GrpII_Intron_Splice-Mob/Def"/>
</dbReference>